<dbReference type="AlphaFoldDB" id="A0A2N9L2D5"/>
<evidence type="ECO:0000313" key="1">
    <source>
        <dbReference type="EMBL" id="SPE17487.1"/>
    </source>
</evidence>
<dbReference type="EMBL" id="OKRB01000002">
    <property type="protein sequence ID" value="SPE17487.1"/>
    <property type="molecule type" value="Genomic_DNA"/>
</dbReference>
<dbReference type="Proteomes" id="UP000239735">
    <property type="component" value="Unassembled WGS sequence"/>
</dbReference>
<name>A0A2N9L2D5_9BACT</name>
<accession>A0A2N9L2D5</accession>
<proteinExistence type="predicted"/>
<sequence>MHPTTLVLLMTADLNLKTAHPAAKFGFQKNKSSGVVEIGFSSAANSSYDPARKRAYNLARADREPLQEPVLHSFQRGHGRPV</sequence>
<gene>
    <name evidence="1" type="ORF">SBA5_100085</name>
</gene>
<reference evidence="2" key="1">
    <citation type="submission" date="2018-02" db="EMBL/GenBank/DDBJ databases">
        <authorList>
            <person name="Hausmann B."/>
        </authorList>
    </citation>
    <scope>NUCLEOTIDE SEQUENCE [LARGE SCALE GENOMIC DNA]</scope>
    <source>
        <strain evidence="2">Peat soil MAG SbA5</strain>
    </source>
</reference>
<organism evidence="1 2">
    <name type="scientific">Candidatus Sulfuritelmatomonas gaucii</name>
    <dbReference type="NCBI Taxonomy" id="2043161"/>
    <lineage>
        <taxon>Bacteria</taxon>
        <taxon>Pseudomonadati</taxon>
        <taxon>Acidobacteriota</taxon>
        <taxon>Terriglobia</taxon>
        <taxon>Terriglobales</taxon>
        <taxon>Acidobacteriaceae</taxon>
        <taxon>Candidatus Sulfuritelmatomonas</taxon>
    </lineage>
</organism>
<evidence type="ECO:0000313" key="2">
    <source>
        <dbReference type="Proteomes" id="UP000239735"/>
    </source>
</evidence>
<protein>
    <submittedName>
        <fullName evidence="1">Uncharacterized protein</fullName>
    </submittedName>
</protein>